<gene>
    <name evidence="1" type="ORF">QQ91_006740</name>
</gene>
<dbReference type="AlphaFoldDB" id="A0A0C1UNK5"/>
<reference evidence="1" key="2">
    <citation type="journal article" date="2015" name="Genome Announc.">
        <title>Draft Genome Sequence of Filamentous Marine Cyanobacterium Lyngbya confervoides Strain BDU141951.</title>
        <authorList>
            <person name="Chandrababunaidu M.M."/>
            <person name="Sen D."/>
            <person name="Tripathy S."/>
        </authorList>
    </citation>
    <scope>NUCLEOTIDE SEQUENCE</scope>
    <source>
        <strain evidence="1">BDU141951</strain>
    </source>
</reference>
<sequence>MPLPFVCPAFQLKRFKFYNHGEIREATMYQNLIMTLAKRFSASDRDVAYRFASALGQHYQTVIAADGSSYQVWVDIRCRDYSQVLARVTESAVARPVASIHQGPWSRDVA</sequence>
<evidence type="ECO:0000313" key="1">
    <source>
        <dbReference type="EMBL" id="NEV66810.1"/>
    </source>
</evidence>
<accession>A0A0C1UNK5</accession>
<name>A0A0C1UNK5_9CYAN</name>
<comment type="caution">
    <text evidence="1">The sequence shown here is derived from an EMBL/GenBank/DDBJ whole genome shotgun (WGS) entry which is preliminary data.</text>
</comment>
<proteinExistence type="predicted"/>
<reference evidence="1" key="1">
    <citation type="submission" date="2014-11" db="EMBL/GenBank/DDBJ databases">
        <authorList>
            <person name="Malar M.C."/>
            <person name="Sen D."/>
            <person name="Tripathy S."/>
        </authorList>
    </citation>
    <scope>NUCLEOTIDE SEQUENCE</scope>
    <source>
        <strain evidence="1">BDU141951</strain>
    </source>
</reference>
<organism evidence="1">
    <name type="scientific">Lyngbya confervoides BDU141951</name>
    <dbReference type="NCBI Taxonomy" id="1574623"/>
    <lineage>
        <taxon>Bacteria</taxon>
        <taxon>Bacillati</taxon>
        <taxon>Cyanobacteriota</taxon>
        <taxon>Cyanophyceae</taxon>
        <taxon>Oscillatoriophycideae</taxon>
        <taxon>Oscillatoriales</taxon>
        <taxon>Microcoleaceae</taxon>
        <taxon>Lyngbya</taxon>
    </lineage>
</organism>
<protein>
    <submittedName>
        <fullName evidence="1">Uncharacterized protein</fullName>
    </submittedName>
</protein>
<reference evidence="1" key="3">
    <citation type="submission" date="2020-02" db="EMBL/GenBank/DDBJ databases">
        <authorList>
            <person name="Sarangi A.N."/>
            <person name="Ghosh S."/>
            <person name="Mukherjee M."/>
            <person name="Tripathy S."/>
        </authorList>
    </citation>
    <scope>NUCLEOTIDE SEQUENCE</scope>
    <source>
        <strain evidence="1">BDU141951</strain>
    </source>
</reference>
<dbReference type="EMBL" id="JTHE02000003">
    <property type="protein sequence ID" value="NEV66810.1"/>
    <property type="molecule type" value="Genomic_DNA"/>
</dbReference>